<dbReference type="KEGG" id="hir:HETIRDRAFT_169400"/>
<protein>
    <submittedName>
        <fullName evidence="1">Uncharacterized protein</fullName>
    </submittedName>
</protein>
<dbReference type="AlphaFoldDB" id="W4K6E8"/>
<dbReference type="HOGENOM" id="CLU_2558556_0_0_1"/>
<sequence length="82" mass="9283">MPVDCESCRQTVHPEHPRPPSFMMNQIRIFAPLGTVRAGHSLLRLIRLSRTRLHQDGDGSQKAICHLCRVVLPVPHTPDQEP</sequence>
<dbReference type="InParanoid" id="W4K6E8"/>
<reference evidence="1 2" key="1">
    <citation type="journal article" date="2012" name="New Phytol.">
        <title>Insight into trade-off between wood decay and parasitism from the genome of a fungal forest pathogen.</title>
        <authorList>
            <person name="Olson A."/>
            <person name="Aerts A."/>
            <person name="Asiegbu F."/>
            <person name="Belbahri L."/>
            <person name="Bouzid O."/>
            <person name="Broberg A."/>
            <person name="Canback B."/>
            <person name="Coutinho P.M."/>
            <person name="Cullen D."/>
            <person name="Dalman K."/>
            <person name="Deflorio G."/>
            <person name="van Diepen L.T."/>
            <person name="Dunand C."/>
            <person name="Duplessis S."/>
            <person name="Durling M."/>
            <person name="Gonthier P."/>
            <person name="Grimwood J."/>
            <person name="Fossdal C.G."/>
            <person name="Hansson D."/>
            <person name="Henrissat B."/>
            <person name="Hietala A."/>
            <person name="Himmelstrand K."/>
            <person name="Hoffmeister D."/>
            <person name="Hogberg N."/>
            <person name="James T.Y."/>
            <person name="Karlsson M."/>
            <person name="Kohler A."/>
            <person name="Kues U."/>
            <person name="Lee Y.H."/>
            <person name="Lin Y.C."/>
            <person name="Lind M."/>
            <person name="Lindquist E."/>
            <person name="Lombard V."/>
            <person name="Lucas S."/>
            <person name="Lunden K."/>
            <person name="Morin E."/>
            <person name="Murat C."/>
            <person name="Park J."/>
            <person name="Raffaello T."/>
            <person name="Rouze P."/>
            <person name="Salamov A."/>
            <person name="Schmutz J."/>
            <person name="Solheim H."/>
            <person name="Stahlberg J."/>
            <person name="Velez H."/>
            <person name="de Vries R.P."/>
            <person name="Wiebenga A."/>
            <person name="Woodward S."/>
            <person name="Yakovlev I."/>
            <person name="Garbelotto M."/>
            <person name="Martin F."/>
            <person name="Grigoriev I.V."/>
            <person name="Stenlid J."/>
        </authorList>
    </citation>
    <scope>NUCLEOTIDE SEQUENCE [LARGE SCALE GENOMIC DNA]</scope>
    <source>
        <strain evidence="1 2">TC 32-1</strain>
    </source>
</reference>
<dbReference type="RefSeq" id="XP_009547368.1">
    <property type="nucleotide sequence ID" value="XM_009549073.1"/>
</dbReference>
<gene>
    <name evidence="1" type="ORF">HETIRDRAFT_169400</name>
</gene>
<dbReference type="Proteomes" id="UP000030671">
    <property type="component" value="Unassembled WGS sequence"/>
</dbReference>
<evidence type="ECO:0000313" key="1">
    <source>
        <dbReference type="EMBL" id="ETW80646.1"/>
    </source>
</evidence>
<evidence type="ECO:0000313" key="2">
    <source>
        <dbReference type="Proteomes" id="UP000030671"/>
    </source>
</evidence>
<accession>W4K6E8</accession>
<name>W4K6E8_HETIT</name>
<organism evidence="1 2">
    <name type="scientific">Heterobasidion irregulare (strain TC 32-1)</name>
    <dbReference type="NCBI Taxonomy" id="747525"/>
    <lineage>
        <taxon>Eukaryota</taxon>
        <taxon>Fungi</taxon>
        <taxon>Dikarya</taxon>
        <taxon>Basidiomycota</taxon>
        <taxon>Agaricomycotina</taxon>
        <taxon>Agaricomycetes</taxon>
        <taxon>Russulales</taxon>
        <taxon>Bondarzewiaceae</taxon>
        <taxon>Heterobasidion</taxon>
        <taxon>Heterobasidion annosum species complex</taxon>
    </lineage>
</organism>
<dbReference type="GeneID" id="20668217"/>
<proteinExistence type="predicted"/>
<keyword evidence="2" id="KW-1185">Reference proteome</keyword>
<dbReference type="EMBL" id="KI925459">
    <property type="protein sequence ID" value="ETW80646.1"/>
    <property type="molecule type" value="Genomic_DNA"/>
</dbReference>